<sequence length="68" mass="7750">MSSLLPPILATEQGRRRALRAALRLAEATPLAPNAYEQELLAQFVRGDLTLDQLEYRMEVHRRDNSLC</sequence>
<dbReference type="RefSeq" id="WP_345059611.1">
    <property type="nucleotide sequence ID" value="NZ_BAABDK010000035.1"/>
</dbReference>
<evidence type="ECO:0000313" key="1">
    <source>
        <dbReference type="EMBL" id="GAA4054894.1"/>
    </source>
</evidence>
<dbReference type="Proteomes" id="UP001501469">
    <property type="component" value="Unassembled WGS sequence"/>
</dbReference>
<keyword evidence="2" id="KW-1185">Reference proteome</keyword>
<name>A0ABP7UX73_9BACT</name>
<gene>
    <name evidence="1" type="ORF">GCM10022409_47530</name>
</gene>
<evidence type="ECO:0008006" key="3">
    <source>
        <dbReference type="Google" id="ProtNLM"/>
    </source>
</evidence>
<evidence type="ECO:0000313" key="2">
    <source>
        <dbReference type="Proteomes" id="UP001501469"/>
    </source>
</evidence>
<protein>
    <recommendedName>
        <fullName evidence="3">Antitoxin VbhA domain-containing protein</fullName>
    </recommendedName>
</protein>
<proteinExistence type="predicted"/>
<dbReference type="EMBL" id="BAABDK010000035">
    <property type="protein sequence ID" value="GAA4054894.1"/>
    <property type="molecule type" value="Genomic_DNA"/>
</dbReference>
<organism evidence="1 2">
    <name type="scientific">Hymenobacter glaciei</name>
    <dbReference type="NCBI Taxonomy" id="877209"/>
    <lineage>
        <taxon>Bacteria</taxon>
        <taxon>Pseudomonadati</taxon>
        <taxon>Bacteroidota</taxon>
        <taxon>Cytophagia</taxon>
        <taxon>Cytophagales</taxon>
        <taxon>Hymenobacteraceae</taxon>
        <taxon>Hymenobacter</taxon>
    </lineage>
</organism>
<comment type="caution">
    <text evidence="1">The sequence shown here is derived from an EMBL/GenBank/DDBJ whole genome shotgun (WGS) entry which is preliminary data.</text>
</comment>
<reference evidence="2" key="1">
    <citation type="journal article" date="2019" name="Int. J. Syst. Evol. Microbiol.">
        <title>The Global Catalogue of Microorganisms (GCM) 10K type strain sequencing project: providing services to taxonomists for standard genome sequencing and annotation.</title>
        <authorList>
            <consortium name="The Broad Institute Genomics Platform"/>
            <consortium name="The Broad Institute Genome Sequencing Center for Infectious Disease"/>
            <person name="Wu L."/>
            <person name="Ma J."/>
        </authorList>
    </citation>
    <scope>NUCLEOTIDE SEQUENCE [LARGE SCALE GENOMIC DNA]</scope>
    <source>
        <strain evidence="2">JCM 17225</strain>
    </source>
</reference>
<accession>A0ABP7UX73</accession>